<evidence type="ECO:0000313" key="4">
    <source>
        <dbReference type="Proteomes" id="UP000237438"/>
    </source>
</evidence>
<proteinExistence type="predicted"/>
<feature type="compositionally biased region" description="Polar residues" evidence="1">
    <location>
        <begin position="41"/>
        <end position="54"/>
    </location>
</feature>
<name>A0A2S4PQM5_9PEZI</name>
<feature type="region of interest" description="Disordered" evidence="1">
    <location>
        <begin position="225"/>
        <end position="250"/>
    </location>
</feature>
<sequence length="386" mass="43460">MVVKTSVAMMPYNTRRKLLSLPSLGIHLPVTHASRVIAQTSPPSAAVTATSMETPSKKIKRSHNQSIPLTAHQSRRAPTKYENTPPPSPTAETGERSDNWFKPSSIDVKGIKDEIVEAVILQLQKTGNRPHLVKELSAILRCNLKIVEQSANPSAIISSRLSAFIKRPWSPSSPCPISKVLETIHPRRTHYYLTNHPNRPILDSSDRESAARAIISPSISSAASRFDEIESDRRRELSPSPEIDLFPPEYDENQDYQARPPVSIFPCQIKQMPRTPRSTSPPLERDEKEFTQAARGMQKRKFADVISNGILSDIEDYTARNLDCDLFSEKQSIHPSSLAFLSSPDLKCGNFRRNEEESNITWFQPDAESLWDMRCPELVELEELDV</sequence>
<dbReference type="OrthoDB" id="4150221at2759"/>
<evidence type="ECO:0000256" key="1">
    <source>
        <dbReference type="SAM" id="MobiDB-lite"/>
    </source>
</evidence>
<keyword evidence="4" id="KW-1185">Reference proteome</keyword>
<feature type="compositionally biased region" description="Basic and acidic residues" evidence="1">
    <location>
        <begin position="225"/>
        <end position="237"/>
    </location>
</feature>
<comment type="caution">
    <text evidence="3">The sequence shown here is derived from an EMBL/GenBank/DDBJ whole genome shotgun (WGS) entry which is preliminary data.</text>
</comment>
<dbReference type="EMBL" id="PEDP01001074">
    <property type="protein sequence ID" value="POS84314.1"/>
    <property type="molecule type" value="Genomic_DNA"/>
</dbReference>
<evidence type="ECO:0000313" key="3">
    <source>
        <dbReference type="EMBL" id="POS84314.1"/>
    </source>
</evidence>
<dbReference type="Pfam" id="PF25318">
    <property type="entry name" value="WHD_GDS1"/>
    <property type="match status" value="1"/>
</dbReference>
<dbReference type="Proteomes" id="UP000237438">
    <property type="component" value="Unassembled WGS sequence"/>
</dbReference>
<feature type="domain" description="GDS1 winged helix" evidence="2">
    <location>
        <begin position="107"/>
        <end position="199"/>
    </location>
</feature>
<dbReference type="AlphaFoldDB" id="A0A2S4PQM5"/>
<gene>
    <name evidence="3" type="ORF">EPUL_006330</name>
</gene>
<protein>
    <recommendedName>
        <fullName evidence="2">GDS1 winged helix domain-containing protein</fullName>
    </recommendedName>
</protein>
<dbReference type="STRING" id="225359.A0A2S4PQM5"/>
<dbReference type="InterPro" id="IPR057511">
    <property type="entry name" value="WH_GDS1"/>
</dbReference>
<organism evidence="3 4">
    <name type="scientific">Erysiphe pulchra</name>
    <dbReference type="NCBI Taxonomy" id="225359"/>
    <lineage>
        <taxon>Eukaryota</taxon>
        <taxon>Fungi</taxon>
        <taxon>Dikarya</taxon>
        <taxon>Ascomycota</taxon>
        <taxon>Pezizomycotina</taxon>
        <taxon>Leotiomycetes</taxon>
        <taxon>Erysiphales</taxon>
        <taxon>Erysiphaceae</taxon>
        <taxon>Erysiphe</taxon>
    </lineage>
</organism>
<accession>A0A2S4PQM5</accession>
<evidence type="ECO:0000259" key="2">
    <source>
        <dbReference type="Pfam" id="PF25318"/>
    </source>
</evidence>
<reference evidence="3 4" key="1">
    <citation type="submission" date="2017-10" db="EMBL/GenBank/DDBJ databases">
        <title>Development of genomic resources for the powdery mildew, Erysiphe pulchra.</title>
        <authorList>
            <person name="Wadl P.A."/>
            <person name="Mack B.M."/>
            <person name="Moore G."/>
            <person name="Beltz S.B."/>
        </authorList>
    </citation>
    <scope>NUCLEOTIDE SEQUENCE [LARGE SCALE GENOMIC DNA]</scope>
    <source>
        <strain evidence="3">Cflorida</strain>
    </source>
</reference>
<feature type="region of interest" description="Disordered" evidence="1">
    <location>
        <begin position="41"/>
        <end position="100"/>
    </location>
</feature>
<feature type="non-terminal residue" evidence="3">
    <location>
        <position position="386"/>
    </location>
</feature>